<protein>
    <submittedName>
        <fullName evidence="2">Uncharacterized protein</fullName>
    </submittedName>
</protein>
<name>A0AAV4T2I3_CAEEX</name>
<comment type="caution">
    <text evidence="2">The sequence shown here is derived from an EMBL/GenBank/DDBJ whole genome shotgun (WGS) entry which is preliminary data.</text>
</comment>
<feature type="chain" id="PRO_5043932544" evidence="1">
    <location>
        <begin position="27"/>
        <end position="180"/>
    </location>
</feature>
<keyword evidence="3" id="KW-1185">Reference proteome</keyword>
<keyword evidence="1" id="KW-0732">Signal</keyword>
<evidence type="ECO:0000256" key="1">
    <source>
        <dbReference type="SAM" id="SignalP"/>
    </source>
</evidence>
<evidence type="ECO:0000313" key="2">
    <source>
        <dbReference type="EMBL" id="GIY38975.1"/>
    </source>
</evidence>
<feature type="signal peptide" evidence="1">
    <location>
        <begin position="1"/>
        <end position="26"/>
    </location>
</feature>
<reference evidence="2 3" key="1">
    <citation type="submission" date="2021-06" db="EMBL/GenBank/DDBJ databases">
        <title>Caerostris extrusa draft genome.</title>
        <authorList>
            <person name="Kono N."/>
            <person name="Arakawa K."/>
        </authorList>
    </citation>
    <scope>NUCLEOTIDE SEQUENCE [LARGE SCALE GENOMIC DNA]</scope>
</reference>
<organism evidence="2 3">
    <name type="scientific">Caerostris extrusa</name>
    <name type="common">Bark spider</name>
    <name type="synonym">Caerostris bankana</name>
    <dbReference type="NCBI Taxonomy" id="172846"/>
    <lineage>
        <taxon>Eukaryota</taxon>
        <taxon>Metazoa</taxon>
        <taxon>Ecdysozoa</taxon>
        <taxon>Arthropoda</taxon>
        <taxon>Chelicerata</taxon>
        <taxon>Arachnida</taxon>
        <taxon>Araneae</taxon>
        <taxon>Araneomorphae</taxon>
        <taxon>Entelegynae</taxon>
        <taxon>Araneoidea</taxon>
        <taxon>Araneidae</taxon>
        <taxon>Caerostris</taxon>
    </lineage>
</organism>
<dbReference type="EMBL" id="BPLR01010383">
    <property type="protein sequence ID" value="GIY38975.1"/>
    <property type="molecule type" value="Genomic_DNA"/>
</dbReference>
<evidence type="ECO:0000313" key="3">
    <source>
        <dbReference type="Proteomes" id="UP001054945"/>
    </source>
</evidence>
<gene>
    <name evidence="2" type="primary">AVEN_174569_1</name>
    <name evidence="2" type="ORF">CEXT_502291</name>
</gene>
<dbReference type="Proteomes" id="UP001054945">
    <property type="component" value="Unassembled WGS sequence"/>
</dbReference>
<sequence>MSVQTKIINLFLFALLYFGKQDAVLSESFIKSPTEKPSLDDNHVLDHSSNEIPLDDIQAKLIDEHHYYLPMQTTFGSYLHPSTYGASITSPPHITPASVHNNFEQKTESIKQETPLSEKLGSDAILSSKLIQENLILSGHTEIVSKTDSVSDASRVSVVASESSVPFQRTHIYMPTVTDL</sequence>
<proteinExistence type="predicted"/>
<accession>A0AAV4T2I3</accession>
<dbReference type="AlphaFoldDB" id="A0AAV4T2I3"/>